<dbReference type="Proteomes" id="UP001500325">
    <property type="component" value="Unassembled WGS sequence"/>
</dbReference>
<dbReference type="RefSeq" id="WP_345383380.1">
    <property type="nucleotide sequence ID" value="NZ_BAABIC010000021.1"/>
</dbReference>
<evidence type="ECO:0000313" key="1">
    <source>
        <dbReference type="EMBL" id="GAA4705611.1"/>
    </source>
</evidence>
<organism evidence="1 2">
    <name type="scientific">Pseudonocardia yuanmonensis</name>
    <dbReference type="NCBI Taxonomy" id="1095914"/>
    <lineage>
        <taxon>Bacteria</taxon>
        <taxon>Bacillati</taxon>
        <taxon>Actinomycetota</taxon>
        <taxon>Actinomycetes</taxon>
        <taxon>Pseudonocardiales</taxon>
        <taxon>Pseudonocardiaceae</taxon>
        <taxon>Pseudonocardia</taxon>
    </lineage>
</organism>
<evidence type="ECO:0000313" key="2">
    <source>
        <dbReference type="Proteomes" id="UP001500325"/>
    </source>
</evidence>
<name>A0ABP8XF25_9PSEU</name>
<reference evidence="2" key="1">
    <citation type="journal article" date="2019" name="Int. J. Syst. Evol. Microbiol.">
        <title>The Global Catalogue of Microorganisms (GCM) 10K type strain sequencing project: providing services to taxonomists for standard genome sequencing and annotation.</title>
        <authorList>
            <consortium name="The Broad Institute Genomics Platform"/>
            <consortium name="The Broad Institute Genome Sequencing Center for Infectious Disease"/>
            <person name="Wu L."/>
            <person name="Ma J."/>
        </authorList>
    </citation>
    <scope>NUCLEOTIDE SEQUENCE [LARGE SCALE GENOMIC DNA]</scope>
    <source>
        <strain evidence="2">JCM 18055</strain>
    </source>
</reference>
<gene>
    <name evidence="1" type="ORF">GCM10023215_52010</name>
</gene>
<evidence type="ECO:0008006" key="3">
    <source>
        <dbReference type="Google" id="ProtNLM"/>
    </source>
</evidence>
<protein>
    <recommendedName>
        <fullName evidence="3">DUF885 domain-containing protein</fullName>
    </recommendedName>
</protein>
<accession>A0ABP8XF25</accession>
<keyword evidence="2" id="KW-1185">Reference proteome</keyword>
<comment type="caution">
    <text evidence="1">The sequence shown here is derived from an EMBL/GenBank/DDBJ whole genome shotgun (WGS) entry which is preliminary data.</text>
</comment>
<proteinExistence type="predicted"/>
<dbReference type="EMBL" id="BAABIC010000021">
    <property type="protein sequence ID" value="GAA4705611.1"/>
    <property type="molecule type" value="Genomic_DNA"/>
</dbReference>
<sequence length="419" mass="45166">MKASAIARDVALLALGLDRLAPGTVEAFDGDPALRRHVRSGRPPAPSDLVREAARLRRAVPYLGLPPVREAFLDGELRALERTARTSAGERVPLRTEIRETYGVDVAPGDPDRYREAHRVLDALLSGPGPLGERLAAHRTRDELPAGRRPAAIRALVAALRARTTGVLGLPPGEQVEIELVEGRPWSGFTRHLGGSRSLARFSADAPQRAGQLARLVAHETYPGHHVEHLRRAAAARSAPERALSLTRSPRALVVEGVADLGLDAVVGPGWGGWAAGVLAEVGVVTDGELAEALDEAMLPLQQVRLDAALLLDRAGETAARDHLRRWLLLDGARADRVLRFLTDPHWRAYTATYVVGYPLLRTWWAGDAARFRRALDEPVTPAVVISPAAGRWTGRRAAGRGTVATDGVDHAMSGRPFC</sequence>